<dbReference type="PIRSF" id="PIRSF039123">
    <property type="entry name" value="Diphthamide_synthase"/>
    <property type="match status" value="1"/>
</dbReference>
<feature type="domain" description="Diphthamide synthase" evidence="1">
    <location>
        <begin position="8"/>
        <end position="229"/>
    </location>
</feature>
<dbReference type="NCBIfam" id="TIGR00289">
    <property type="entry name" value="TIGR00289 family protein"/>
    <property type="match status" value="1"/>
</dbReference>
<dbReference type="Gene3D" id="3.90.1490.10">
    <property type="entry name" value="putative n-type atp pyrophosphatase, domain 2"/>
    <property type="match status" value="1"/>
</dbReference>
<organism evidence="2 3">
    <name type="scientific">Thermoproteota archaeon</name>
    <dbReference type="NCBI Taxonomy" id="2056631"/>
    <lineage>
        <taxon>Archaea</taxon>
        <taxon>Thermoproteota</taxon>
    </lineage>
</organism>
<dbReference type="Gene3D" id="3.40.50.620">
    <property type="entry name" value="HUPs"/>
    <property type="match status" value="1"/>
</dbReference>
<reference evidence="2 3" key="1">
    <citation type="submission" date="2018-06" db="EMBL/GenBank/DDBJ databases">
        <title>Extensive metabolic versatility and redundancy in microbially diverse, dynamic hydrothermal sediments.</title>
        <authorList>
            <person name="Dombrowski N."/>
            <person name="Teske A."/>
            <person name="Baker B.J."/>
        </authorList>
    </citation>
    <scope>NUCLEOTIDE SEQUENCE [LARGE SCALE GENOMIC DNA]</scope>
    <source>
        <strain evidence="2">B34_G17</strain>
    </source>
</reference>
<protein>
    <submittedName>
        <fullName evidence="2">TIGR00289 family protein</fullName>
    </submittedName>
</protein>
<dbReference type="EMBL" id="QMQX01000090">
    <property type="protein sequence ID" value="RLE51700.1"/>
    <property type="molecule type" value="Genomic_DNA"/>
</dbReference>
<dbReference type="InterPro" id="IPR022427">
    <property type="entry name" value="MJ0570_ATP-bd"/>
</dbReference>
<dbReference type="GO" id="GO:0017183">
    <property type="term" value="P:protein histidyl modification to diphthamide"/>
    <property type="evidence" value="ECO:0007669"/>
    <property type="project" value="TreeGrafter"/>
</dbReference>
<evidence type="ECO:0000313" key="2">
    <source>
        <dbReference type="EMBL" id="RLE51700.1"/>
    </source>
</evidence>
<dbReference type="SUPFAM" id="SSF52402">
    <property type="entry name" value="Adenine nucleotide alpha hydrolases-like"/>
    <property type="match status" value="1"/>
</dbReference>
<dbReference type="Proteomes" id="UP000272051">
    <property type="component" value="Unassembled WGS sequence"/>
</dbReference>
<dbReference type="AlphaFoldDB" id="A0A497EY96"/>
<dbReference type="Pfam" id="PF01902">
    <property type="entry name" value="Diphthami_syn_2"/>
    <property type="match status" value="1"/>
</dbReference>
<name>A0A497EY96_9CREN</name>
<dbReference type="InterPro" id="IPR030662">
    <property type="entry name" value="DPH6/MJ0570"/>
</dbReference>
<dbReference type="InterPro" id="IPR005237">
    <property type="entry name" value="MJ0570"/>
</dbReference>
<dbReference type="PANTHER" id="PTHR12196">
    <property type="entry name" value="DOMAIN OF UNKNOWN FUNCTION 71 DUF71 -CONTAINING PROTEIN"/>
    <property type="match status" value="1"/>
</dbReference>
<comment type="caution">
    <text evidence="2">The sequence shown here is derived from an EMBL/GenBank/DDBJ whole genome shotgun (WGS) entry which is preliminary data.</text>
</comment>
<evidence type="ECO:0000313" key="3">
    <source>
        <dbReference type="Proteomes" id="UP000272051"/>
    </source>
</evidence>
<dbReference type="PANTHER" id="PTHR12196:SF2">
    <property type="entry name" value="DIPHTHINE--AMMONIA LIGASE"/>
    <property type="match status" value="1"/>
</dbReference>
<gene>
    <name evidence="2" type="ORF">DRJ33_05365</name>
</gene>
<evidence type="ECO:0000259" key="1">
    <source>
        <dbReference type="Pfam" id="PF01902"/>
    </source>
</evidence>
<dbReference type="GO" id="GO:0017178">
    <property type="term" value="F:diphthine-ammonia ligase activity"/>
    <property type="evidence" value="ECO:0007669"/>
    <property type="project" value="TreeGrafter"/>
</dbReference>
<proteinExistence type="predicted"/>
<dbReference type="CDD" id="cd01994">
    <property type="entry name" value="AANH_PF0828-like"/>
    <property type="match status" value="1"/>
</dbReference>
<dbReference type="NCBIfam" id="TIGR03679">
    <property type="entry name" value="arCOG00187"/>
    <property type="match status" value="1"/>
</dbReference>
<dbReference type="InterPro" id="IPR002761">
    <property type="entry name" value="Diphthami_syn_dom"/>
</dbReference>
<sequence>MIRRDLFMKLALLSSGGKDSLLAAYRVVKEGHKLVCFVSILPERSNSWMFHVPNVSLTKLHAEAMGLPHILEVSSGVKERELADLVRALEKARDIYGAEGVVSGAIASRYQKERVDNICSNLGLISCAPLWGQDQLALLNEVIESGFEVIFVGVYAMGMDSSWLGRKLTYEMIKKLVQLNKLYGISLSGEGGEYETLVLDMPLFKKRMRILRSEVKWFKSWGILEVKEAILEEKCVLH</sequence>
<accession>A0A497EY96</accession>
<dbReference type="NCBIfam" id="TIGR00290">
    <property type="entry name" value="MJ0570_dom"/>
    <property type="match status" value="1"/>
</dbReference>
<dbReference type="InterPro" id="IPR014729">
    <property type="entry name" value="Rossmann-like_a/b/a_fold"/>
</dbReference>